<dbReference type="SMART" id="SM00061">
    <property type="entry name" value="MATH"/>
    <property type="match status" value="1"/>
</dbReference>
<dbReference type="Gramene" id="RZC71678">
    <property type="protein sequence ID" value="RZC71678"/>
    <property type="gene ID" value="C5167_034892"/>
</dbReference>
<keyword evidence="5" id="KW-1185">Reference proteome</keyword>
<dbReference type="STRING" id="3469.A0A4Y7KHY3"/>
<reference evidence="4 5" key="1">
    <citation type="journal article" date="2018" name="Science">
        <title>The opium poppy genome and morphinan production.</title>
        <authorList>
            <person name="Guo L."/>
            <person name="Winzer T."/>
            <person name="Yang X."/>
            <person name="Li Y."/>
            <person name="Ning Z."/>
            <person name="He Z."/>
            <person name="Teodor R."/>
            <person name="Lu Y."/>
            <person name="Bowser T.A."/>
            <person name="Graham I.A."/>
            <person name="Ye K."/>
        </authorList>
    </citation>
    <scope>NUCLEOTIDE SEQUENCE [LARGE SCALE GENOMIC DNA]</scope>
    <source>
        <strain evidence="5">cv. HN1</strain>
        <tissue evidence="4">Leaves</tissue>
    </source>
</reference>
<dbReference type="EMBL" id="CM010721">
    <property type="protein sequence ID" value="RZC71678.1"/>
    <property type="molecule type" value="Genomic_DNA"/>
</dbReference>
<dbReference type="Proteomes" id="UP000316621">
    <property type="component" value="Chromosome 7"/>
</dbReference>
<evidence type="ECO:0000256" key="1">
    <source>
        <dbReference type="ARBA" id="ARBA00023054"/>
    </source>
</evidence>
<accession>A0A4Y7KHY3</accession>
<dbReference type="PANTHER" id="PTHR46236:SF35">
    <property type="entry name" value="MATH DOMAIN-CONTAINING PROTEIN"/>
    <property type="match status" value="1"/>
</dbReference>
<dbReference type="OMA" id="DSHEGHT"/>
<name>A0A4Y7KHY3_PAPSO</name>
<dbReference type="Pfam" id="PF22486">
    <property type="entry name" value="MATH_2"/>
    <property type="match status" value="1"/>
</dbReference>
<dbReference type="InterPro" id="IPR008974">
    <property type="entry name" value="TRAF-like"/>
</dbReference>
<evidence type="ECO:0000313" key="4">
    <source>
        <dbReference type="EMBL" id="RZC71678.1"/>
    </source>
</evidence>
<feature type="region of interest" description="Disordered" evidence="2">
    <location>
        <begin position="147"/>
        <end position="192"/>
    </location>
</feature>
<dbReference type="CDD" id="cd00121">
    <property type="entry name" value="MATH"/>
    <property type="match status" value="1"/>
</dbReference>
<dbReference type="AlphaFoldDB" id="A0A4Y7KHY3"/>
<gene>
    <name evidence="4" type="ORF">C5167_034892</name>
</gene>
<dbReference type="SUPFAM" id="SSF49599">
    <property type="entry name" value="TRAF domain-like"/>
    <property type="match status" value="1"/>
</dbReference>
<feature type="compositionally biased region" description="Low complexity" evidence="2">
    <location>
        <begin position="151"/>
        <end position="173"/>
    </location>
</feature>
<sequence length="192" mass="21276">MASKIIGVSSSFKFDWKIEQFSKLDSHEGHTSDVFSVGGCQWKVQIYPKGEREVYDYLSLYLVPVELTKTMNMEFNFAVTSQIDHNISVRIEGKDKFGKEDKLGLGWATFMRLTELHDPAKGFIVNDKCLITVEIAVKERRLMDDSSTPPLALATATSSQMSSAAPTSASPQSEPDGTPQSQYVPAVSETEV</sequence>
<dbReference type="Gene3D" id="2.60.210.10">
    <property type="entry name" value="Apoptosis, Tumor Necrosis Factor Receptor Associated Protein 2, Chain A"/>
    <property type="match status" value="1"/>
</dbReference>
<evidence type="ECO:0000256" key="2">
    <source>
        <dbReference type="SAM" id="MobiDB-lite"/>
    </source>
</evidence>
<keyword evidence="1" id="KW-0175">Coiled coil</keyword>
<dbReference type="PROSITE" id="PS50144">
    <property type="entry name" value="MATH"/>
    <property type="match status" value="1"/>
</dbReference>
<dbReference type="InterPro" id="IPR002083">
    <property type="entry name" value="MATH/TRAF_dom"/>
</dbReference>
<dbReference type="PANTHER" id="PTHR46236">
    <property type="entry name" value="TRAF-LIKE SUPERFAMILY PROTEIN"/>
    <property type="match status" value="1"/>
</dbReference>
<proteinExistence type="predicted"/>
<dbReference type="InterPro" id="IPR050804">
    <property type="entry name" value="MCC"/>
</dbReference>
<evidence type="ECO:0000259" key="3">
    <source>
        <dbReference type="PROSITE" id="PS50144"/>
    </source>
</evidence>
<organism evidence="4 5">
    <name type="scientific">Papaver somniferum</name>
    <name type="common">Opium poppy</name>
    <dbReference type="NCBI Taxonomy" id="3469"/>
    <lineage>
        <taxon>Eukaryota</taxon>
        <taxon>Viridiplantae</taxon>
        <taxon>Streptophyta</taxon>
        <taxon>Embryophyta</taxon>
        <taxon>Tracheophyta</taxon>
        <taxon>Spermatophyta</taxon>
        <taxon>Magnoliopsida</taxon>
        <taxon>Ranunculales</taxon>
        <taxon>Papaveraceae</taxon>
        <taxon>Papaveroideae</taxon>
        <taxon>Papaver</taxon>
    </lineage>
</organism>
<protein>
    <recommendedName>
        <fullName evidence="3">MATH domain-containing protein</fullName>
    </recommendedName>
</protein>
<evidence type="ECO:0000313" key="5">
    <source>
        <dbReference type="Proteomes" id="UP000316621"/>
    </source>
</evidence>
<feature type="domain" description="MATH" evidence="3">
    <location>
        <begin position="11"/>
        <end position="135"/>
    </location>
</feature>